<accession>A0A6B0UL58</accession>
<dbReference type="EMBL" id="GIFC01008322">
    <property type="protein sequence ID" value="MXU90405.1"/>
    <property type="molecule type" value="Transcribed_RNA"/>
</dbReference>
<protein>
    <submittedName>
        <fullName evidence="1">Uncharacterized protein</fullName>
    </submittedName>
</protein>
<organism evidence="1">
    <name type="scientific">Ixodes ricinus</name>
    <name type="common">Common tick</name>
    <name type="synonym">Acarus ricinus</name>
    <dbReference type="NCBI Taxonomy" id="34613"/>
    <lineage>
        <taxon>Eukaryota</taxon>
        <taxon>Metazoa</taxon>
        <taxon>Ecdysozoa</taxon>
        <taxon>Arthropoda</taxon>
        <taxon>Chelicerata</taxon>
        <taxon>Arachnida</taxon>
        <taxon>Acari</taxon>
        <taxon>Parasitiformes</taxon>
        <taxon>Ixodida</taxon>
        <taxon>Ixodoidea</taxon>
        <taxon>Ixodidae</taxon>
        <taxon>Ixodinae</taxon>
        <taxon>Ixodes</taxon>
    </lineage>
</organism>
<name>A0A6B0UL58_IXORI</name>
<dbReference type="AlphaFoldDB" id="A0A6B0UL58"/>
<proteinExistence type="predicted"/>
<sequence length="114" mass="12679">MTGATHSPEQSTASLLSLNPALCAWLQAGAQSRGERQTHGWSTEHVASTTPSLYRPVHTLAFGCDQAHRAALSSLSHRGEDYDERYGERGHYSFAIDLKTFRKRYKPSVLKLGY</sequence>
<reference evidence="1" key="1">
    <citation type="submission" date="2019-12" db="EMBL/GenBank/DDBJ databases">
        <title>An insight into the sialome of adult female Ixodes ricinus ticks feeding for 6 days.</title>
        <authorList>
            <person name="Perner J."/>
            <person name="Ribeiro J.M.C."/>
        </authorList>
    </citation>
    <scope>NUCLEOTIDE SEQUENCE</scope>
    <source>
        <strain evidence="1">Semi-engorged</strain>
        <tissue evidence="1">Salivary glands</tissue>
    </source>
</reference>
<evidence type="ECO:0000313" key="1">
    <source>
        <dbReference type="EMBL" id="MXU90405.1"/>
    </source>
</evidence>